<evidence type="ECO:0000313" key="2">
    <source>
        <dbReference type="EMBL" id="RKT55668.1"/>
    </source>
</evidence>
<proteinExistence type="predicted"/>
<dbReference type="EMBL" id="RBXO01000001">
    <property type="protein sequence ID" value="RKT55668.1"/>
    <property type="molecule type" value="Genomic_DNA"/>
</dbReference>
<organism evidence="2 3">
    <name type="scientific">Saccharothrix australiensis</name>
    <dbReference type="NCBI Taxonomy" id="2072"/>
    <lineage>
        <taxon>Bacteria</taxon>
        <taxon>Bacillati</taxon>
        <taxon>Actinomycetota</taxon>
        <taxon>Actinomycetes</taxon>
        <taxon>Pseudonocardiales</taxon>
        <taxon>Pseudonocardiaceae</taxon>
        <taxon>Saccharothrix</taxon>
    </lineage>
</organism>
<name>A0A495W789_9PSEU</name>
<evidence type="ECO:0000256" key="1">
    <source>
        <dbReference type="SAM" id="MobiDB-lite"/>
    </source>
</evidence>
<dbReference type="Proteomes" id="UP000282084">
    <property type="component" value="Unassembled WGS sequence"/>
</dbReference>
<sequence length="339" mass="37576">MTTRVLYVPDNRELDLSRLSESDYRMVASLRGKIGRGDRVLLCMEPAVPGHDEMFVRVRDGKYYASHFAGGGHGAHAIARESDEHKRQKEYWHRAGDDAGFRSDTEFTTSTGNVLDVAIHGPTPTGVEVQLSRINLSTASGRTARSHRAGWLSLWFTAAERVPKWFHRVPSVGCNHLPWDDLPPRGSAVATGLRRVEAAKCTLHNFGTCPDNHRHCGGDHPKLRPWAGLTLDKVAALVPAGRAVPLMTSSRTVYLVPPNDLRLYESLTGGPARYTPERPAGTDRASADPADCRNASHVAADSNVECERCNERLLWMRPGRTRCERCDPIMRLPTSPYPI</sequence>
<accession>A0A495W789</accession>
<dbReference type="RefSeq" id="WP_147455198.1">
    <property type="nucleotide sequence ID" value="NZ_RBXO01000001.1"/>
</dbReference>
<gene>
    <name evidence="2" type="ORF">C8E97_4352</name>
</gene>
<evidence type="ECO:0000313" key="3">
    <source>
        <dbReference type="Proteomes" id="UP000282084"/>
    </source>
</evidence>
<comment type="caution">
    <text evidence="2">The sequence shown here is derived from an EMBL/GenBank/DDBJ whole genome shotgun (WGS) entry which is preliminary data.</text>
</comment>
<keyword evidence="3" id="KW-1185">Reference proteome</keyword>
<feature type="region of interest" description="Disordered" evidence="1">
    <location>
        <begin position="267"/>
        <end position="289"/>
    </location>
</feature>
<reference evidence="2 3" key="1">
    <citation type="submission" date="2018-10" db="EMBL/GenBank/DDBJ databases">
        <title>Sequencing the genomes of 1000 actinobacteria strains.</title>
        <authorList>
            <person name="Klenk H.-P."/>
        </authorList>
    </citation>
    <scope>NUCLEOTIDE SEQUENCE [LARGE SCALE GENOMIC DNA]</scope>
    <source>
        <strain evidence="2 3">DSM 43800</strain>
    </source>
</reference>
<dbReference type="OrthoDB" id="3673133at2"/>
<protein>
    <submittedName>
        <fullName evidence="2">Uncharacterized protein</fullName>
    </submittedName>
</protein>
<dbReference type="AlphaFoldDB" id="A0A495W789"/>